<keyword evidence="1" id="KW-0472">Membrane</keyword>
<evidence type="ECO:0000256" key="1">
    <source>
        <dbReference type="SAM" id="Phobius"/>
    </source>
</evidence>
<evidence type="ECO:0000313" key="3">
    <source>
        <dbReference type="Proteomes" id="UP000006069"/>
    </source>
</evidence>
<proteinExistence type="predicted"/>
<name>K0YV78_9ACTN</name>
<protein>
    <submittedName>
        <fullName evidence="2">Uncharacterized protein</fullName>
    </submittedName>
</protein>
<reference evidence="2 3" key="1">
    <citation type="submission" date="2012-08" db="EMBL/GenBank/DDBJ databases">
        <title>The Genome Sequence of Slackia piriformis YIT 12062.</title>
        <authorList>
            <consortium name="The Broad Institute Genome Sequencing Platform"/>
            <person name="Earl A."/>
            <person name="Ward D."/>
            <person name="Feldgarden M."/>
            <person name="Gevers D."/>
            <person name="Morotomi M."/>
            <person name="Walker B."/>
            <person name="Young S.K."/>
            <person name="Zeng Q."/>
            <person name="Gargeya S."/>
            <person name="Fitzgerald M."/>
            <person name="Haas B."/>
            <person name="Abouelleil A."/>
            <person name="Alvarado L."/>
            <person name="Arachchi H.M."/>
            <person name="Berlin A.M."/>
            <person name="Chapman S.B."/>
            <person name="Goldberg J."/>
            <person name="Griggs A."/>
            <person name="Gujja S."/>
            <person name="Hansen M."/>
            <person name="Howarth C."/>
            <person name="Imamovic A."/>
            <person name="Larimer J."/>
            <person name="McCowen C."/>
            <person name="Montmayeur A."/>
            <person name="Murphy C."/>
            <person name="Neiman D."/>
            <person name="Pearson M."/>
            <person name="Priest M."/>
            <person name="Roberts A."/>
            <person name="Saif S."/>
            <person name="Shea T."/>
            <person name="Sisk P."/>
            <person name="Sykes S."/>
            <person name="Wortman J."/>
            <person name="Nusbaum C."/>
            <person name="Birren B."/>
        </authorList>
    </citation>
    <scope>NUCLEOTIDE SEQUENCE [LARGE SCALE GENOMIC DNA]</scope>
    <source>
        <strain evidence="2 3">YIT 12062</strain>
    </source>
</reference>
<evidence type="ECO:0000313" key="2">
    <source>
        <dbReference type="EMBL" id="EJZ83389.1"/>
    </source>
</evidence>
<accession>K0YV78</accession>
<feature type="transmembrane region" description="Helical" evidence="1">
    <location>
        <begin position="21"/>
        <end position="44"/>
    </location>
</feature>
<dbReference type="PATRIC" id="fig|742818.3.peg.946"/>
<dbReference type="EMBL" id="ADMD01000007">
    <property type="protein sequence ID" value="EJZ83389.1"/>
    <property type="molecule type" value="Genomic_DNA"/>
</dbReference>
<comment type="caution">
    <text evidence="2">The sequence shown here is derived from an EMBL/GenBank/DDBJ whole genome shotgun (WGS) entry which is preliminary data.</text>
</comment>
<gene>
    <name evidence="2" type="ORF">HMPREF9451_00894</name>
</gene>
<sequence>MNVKKKCEEIKDKHPKLSLLLVWWLMPLICCMMLIWFAFFSGFGDPPEFVYNQF</sequence>
<dbReference type="AlphaFoldDB" id="K0YV78"/>
<keyword evidence="3" id="KW-1185">Reference proteome</keyword>
<keyword evidence="1" id="KW-1133">Transmembrane helix</keyword>
<organism evidence="2 3">
    <name type="scientific">Slackia piriformis YIT 12062</name>
    <dbReference type="NCBI Taxonomy" id="742818"/>
    <lineage>
        <taxon>Bacteria</taxon>
        <taxon>Bacillati</taxon>
        <taxon>Actinomycetota</taxon>
        <taxon>Coriobacteriia</taxon>
        <taxon>Eggerthellales</taxon>
        <taxon>Eggerthellaceae</taxon>
        <taxon>Slackia</taxon>
    </lineage>
</organism>
<dbReference type="InParanoid" id="K0YV78"/>
<dbReference type="Proteomes" id="UP000006069">
    <property type="component" value="Unassembled WGS sequence"/>
</dbReference>
<keyword evidence="1" id="KW-0812">Transmembrane</keyword>
<dbReference type="HOGENOM" id="CLU_3048061_0_0_11"/>